<keyword evidence="1" id="KW-0946">Virion</keyword>
<protein>
    <submittedName>
        <fullName evidence="1">Spore coat protein CotF</fullName>
    </submittedName>
</protein>
<evidence type="ECO:0000313" key="2">
    <source>
        <dbReference type="Proteomes" id="UP000523087"/>
    </source>
</evidence>
<dbReference type="Proteomes" id="UP000523087">
    <property type="component" value="Unassembled WGS sequence"/>
</dbReference>
<dbReference type="EMBL" id="JACDUT010000011">
    <property type="protein sequence ID" value="MBA2876331.1"/>
    <property type="molecule type" value="Genomic_DNA"/>
</dbReference>
<reference evidence="1 2" key="1">
    <citation type="submission" date="2020-07" db="EMBL/GenBank/DDBJ databases">
        <title>Genomic Encyclopedia of Type Strains, Phase IV (KMG-IV): sequencing the most valuable type-strain genomes for metagenomic binning, comparative biology and taxonomic classification.</title>
        <authorList>
            <person name="Goeker M."/>
        </authorList>
    </citation>
    <scope>NUCLEOTIDE SEQUENCE [LARGE SCALE GENOMIC DNA]</scope>
    <source>
        <strain evidence="1 2">DSM 15730</strain>
    </source>
</reference>
<keyword evidence="1" id="KW-0167">Capsid protein</keyword>
<comment type="caution">
    <text evidence="1">The sequence shown here is derived from an EMBL/GenBank/DDBJ whole genome shotgun (WGS) entry which is preliminary data.</text>
</comment>
<gene>
    <name evidence="1" type="ORF">HNR31_003126</name>
</gene>
<sequence>MHERGYYPAYDLNQLLHNDVRNANKAISMTYER</sequence>
<organism evidence="1 2">
    <name type="scientific">Thermaerobacillus caldiproteolyticus</name>
    <dbReference type="NCBI Taxonomy" id="247480"/>
    <lineage>
        <taxon>Bacteria</taxon>
        <taxon>Bacillati</taxon>
        <taxon>Bacillota</taxon>
        <taxon>Bacilli</taxon>
        <taxon>Bacillales</taxon>
        <taxon>Anoxybacillaceae</taxon>
        <taxon>Thermaerobacillus</taxon>
    </lineage>
</organism>
<dbReference type="AlphaFoldDB" id="A0A7V9Z9H0"/>
<accession>A0A7V9Z9H0</accession>
<keyword evidence="2" id="KW-1185">Reference proteome</keyword>
<evidence type="ECO:0000313" key="1">
    <source>
        <dbReference type="EMBL" id="MBA2876331.1"/>
    </source>
</evidence>
<name>A0A7V9Z9H0_9BACL</name>
<proteinExistence type="predicted"/>